<dbReference type="AlphaFoldDB" id="A0A0P1G729"/>
<dbReference type="InterPro" id="IPR029033">
    <property type="entry name" value="His_PPase_superfam"/>
</dbReference>
<dbReference type="Pfam" id="PF00300">
    <property type="entry name" value="His_Phos_1"/>
    <property type="match status" value="1"/>
</dbReference>
<organism evidence="1 2">
    <name type="scientific">Tritonibacter multivorans</name>
    <dbReference type="NCBI Taxonomy" id="928856"/>
    <lineage>
        <taxon>Bacteria</taxon>
        <taxon>Pseudomonadati</taxon>
        <taxon>Pseudomonadota</taxon>
        <taxon>Alphaproteobacteria</taxon>
        <taxon>Rhodobacterales</taxon>
        <taxon>Paracoccaceae</taxon>
        <taxon>Tritonibacter</taxon>
    </lineage>
</organism>
<dbReference type="PANTHER" id="PTHR47623:SF1">
    <property type="entry name" value="OS09G0287300 PROTEIN"/>
    <property type="match status" value="1"/>
</dbReference>
<dbReference type="SUPFAM" id="SSF53254">
    <property type="entry name" value="Phosphoglycerate mutase-like"/>
    <property type="match status" value="1"/>
</dbReference>
<dbReference type="SMART" id="SM00855">
    <property type="entry name" value="PGAM"/>
    <property type="match status" value="1"/>
</dbReference>
<dbReference type="RefSeq" id="WP_058289512.1">
    <property type="nucleotide sequence ID" value="NZ_CYSD01000020.1"/>
</dbReference>
<protein>
    <submittedName>
        <fullName evidence="1">Phosphohistidine phosphatase SixA</fullName>
    </submittedName>
</protein>
<evidence type="ECO:0000313" key="2">
    <source>
        <dbReference type="Proteomes" id="UP000052022"/>
    </source>
</evidence>
<dbReference type="PANTHER" id="PTHR47623">
    <property type="entry name" value="OS09G0287300 PROTEIN"/>
    <property type="match status" value="1"/>
</dbReference>
<accession>A0A0P1G729</accession>
<proteinExistence type="predicted"/>
<dbReference type="CDD" id="cd07067">
    <property type="entry name" value="HP_PGM_like"/>
    <property type="match status" value="1"/>
</dbReference>
<dbReference type="InterPro" id="IPR013078">
    <property type="entry name" value="His_Pase_superF_clade-1"/>
</dbReference>
<dbReference type="OrthoDB" id="9810154at2"/>
<dbReference type="Proteomes" id="UP000052022">
    <property type="component" value="Unassembled WGS sequence"/>
</dbReference>
<sequence length="169" mass="18808">MSLTLILTRHAKSDWSTQTPSDHARPLNARGRKSAGVLGDWIRALPAGQRPQQALSSSAARTRETLALMELSIAETFTERLYLATPEVMLRALQEAEAERVLMLGHNPGIAEFAHQLVDHTPDHARFEDYPTGATTLIQFEICKWSDLRLGTGRVLDFVVPRELLAEPV</sequence>
<dbReference type="STRING" id="928856.SAMN04488049_11168"/>
<reference evidence="1 2" key="1">
    <citation type="submission" date="2015-09" db="EMBL/GenBank/DDBJ databases">
        <authorList>
            <consortium name="Swine Surveillance"/>
        </authorList>
    </citation>
    <scope>NUCLEOTIDE SEQUENCE [LARGE SCALE GENOMIC DNA]</scope>
    <source>
        <strain evidence="1 2">CECT 7557</strain>
    </source>
</reference>
<evidence type="ECO:0000313" key="1">
    <source>
        <dbReference type="EMBL" id="CUH77511.1"/>
    </source>
</evidence>
<dbReference type="EMBL" id="CYSD01000020">
    <property type="protein sequence ID" value="CUH77511.1"/>
    <property type="molecule type" value="Genomic_DNA"/>
</dbReference>
<dbReference type="Gene3D" id="3.40.50.1240">
    <property type="entry name" value="Phosphoglycerate mutase-like"/>
    <property type="match status" value="1"/>
</dbReference>
<keyword evidence="2" id="KW-1185">Reference proteome</keyword>
<gene>
    <name evidence="1" type="ORF">TRM7557_01410</name>
</gene>
<name>A0A0P1G729_9RHOB</name>